<reference evidence="1 2" key="1">
    <citation type="submission" date="2020-01" db="EMBL/GenBank/DDBJ databases">
        <authorList>
            <person name="Gupta K D."/>
        </authorList>
    </citation>
    <scope>NUCLEOTIDE SEQUENCE [LARGE SCALE GENOMIC DNA]</scope>
</reference>
<sequence>MTETGPNHDVNAHASVQLKTLAALSLGGFPPVEITFLESVLQAASSVTRLRINLISLSALPFKLLTHLDASKPEILPYLQTLSISHGFFSMSPELLDVVVGDIKPMLHSRTSQLLPLSQQLREFAICLSLFDQDLTTTTRLFEVLEPCSKQGLKVHPHVGAGFTRDASIDNWRGGIEYRASRRAFAKAQGVGPPLREAPPIGRWSWSCELY</sequence>
<gene>
    <name evidence="1" type="ORF">AAE3_LOCUS6035</name>
</gene>
<comment type="caution">
    <text evidence="1">The sequence shown here is derived from an EMBL/GenBank/DDBJ whole genome shotgun (WGS) entry which is preliminary data.</text>
</comment>
<evidence type="ECO:0000313" key="2">
    <source>
        <dbReference type="Proteomes" id="UP000467700"/>
    </source>
</evidence>
<dbReference type="Proteomes" id="UP000467700">
    <property type="component" value="Unassembled WGS sequence"/>
</dbReference>
<protein>
    <submittedName>
        <fullName evidence="1">Uncharacterized protein</fullName>
    </submittedName>
</protein>
<keyword evidence="2" id="KW-1185">Reference proteome</keyword>
<accession>A0A8S0WRM0</accession>
<dbReference type="EMBL" id="CACVBS010000041">
    <property type="protein sequence ID" value="CAA7263742.1"/>
    <property type="molecule type" value="Genomic_DNA"/>
</dbReference>
<proteinExistence type="predicted"/>
<evidence type="ECO:0000313" key="1">
    <source>
        <dbReference type="EMBL" id="CAA7263742.1"/>
    </source>
</evidence>
<dbReference type="AlphaFoldDB" id="A0A8S0WRM0"/>
<name>A0A8S0WRM0_CYCAE</name>
<organism evidence="1 2">
    <name type="scientific">Cyclocybe aegerita</name>
    <name type="common">Black poplar mushroom</name>
    <name type="synonym">Agrocybe aegerita</name>
    <dbReference type="NCBI Taxonomy" id="1973307"/>
    <lineage>
        <taxon>Eukaryota</taxon>
        <taxon>Fungi</taxon>
        <taxon>Dikarya</taxon>
        <taxon>Basidiomycota</taxon>
        <taxon>Agaricomycotina</taxon>
        <taxon>Agaricomycetes</taxon>
        <taxon>Agaricomycetidae</taxon>
        <taxon>Agaricales</taxon>
        <taxon>Agaricineae</taxon>
        <taxon>Bolbitiaceae</taxon>
        <taxon>Cyclocybe</taxon>
    </lineage>
</organism>